<evidence type="ECO:0000313" key="2">
    <source>
        <dbReference type="EMBL" id="KAB2606742.1"/>
    </source>
</evidence>
<dbReference type="EMBL" id="SMOL01000559">
    <property type="protein sequence ID" value="KAB2606742.1"/>
    <property type="molecule type" value="Genomic_DNA"/>
</dbReference>
<dbReference type="AlphaFoldDB" id="A0A5N5G016"/>
<evidence type="ECO:0000256" key="1">
    <source>
        <dbReference type="SAM" id="MobiDB-lite"/>
    </source>
</evidence>
<accession>A0A5N5G016</accession>
<name>A0A5N5G016_9ROSA</name>
<gene>
    <name evidence="2" type="ORF">D8674_006459</name>
</gene>
<dbReference type="Proteomes" id="UP000327157">
    <property type="component" value="Chromosome 11"/>
</dbReference>
<feature type="compositionally biased region" description="Pro residues" evidence="1">
    <location>
        <begin position="71"/>
        <end position="86"/>
    </location>
</feature>
<feature type="compositionally biased region" description="Basic and acidic residues" evidence="1">
    <location>
        <begin position="172"/>
        <end position="183"/>
    </location>
</feature>
<reference evidence="2 3" key="1">
    <citation type="submission" date="2019-09" db="EMBL/GenBank/DDBJ databases">
        <authorList>
            <person name="Ou C."/>
        </authorList>
    </citation>
    <scope>NUCLEOTIDE SEQUENCE [LARGE SCALE GENOMIC DNA]</scope>
    <source>
        <strain evidence="2">S2</strain>
        <tissue evidence="2">Leaf</tissue>
    </source>
</reference>
<feature type="compositionally biased region" description="Basic residues" evidence="1">
    <location>
        <begin position="48"/>
        <end position="58"/>
    </location>
</feature>
<comment type="caution">
    <text evidence="2">The sequence shown here is derived from an EMBL/GenBank/DDBJ whole genome shotgun (WGS) entry which is preliminary data.</text>
</comment>
<reference evidence="2 3" key="3">
    <citation type="submission" date="2019-11" db="EMBL/GenBank/DDBJ databases">
        <title>A de novo genome assembly of a pear dwarfing rootstock.</title>
        <authorList>
            <person name="Wang F."/>
            <person name="Wang J."/>
            <person name="Li S."/>
            <person name="Zhang Y."/>
            <person name="Fang M."/>
            <person name="Ma L."/>
            <person name="Zhao Y."/>
            <person name="Jiang S."/>
        </authorList>
    </citation>
    <scope>NUCLEOTIDE SEQUENCE [LARGE SCALE GENOMIC DNA]</scope>
    <source>
        <strain evidence="2">S2</strain>
        <tissue evidence="2">Leaf</tissue>
    </source>
</reference>
<feature type="region of interest" description="Disordered" evidence="1">
    <location>
        <begin position="172"/>
        <end position="197"/>
    </location>
</feature>
<keyword evidence="3" id="KW-1185">Reference proteome</keyword>
<feature type="region of interest" description="Disordered" evidence="1">
    <location>
        <begin position="1"/>
        <end position="97"/>
    </location>
</feature>
<protein>
    <submittedName>
        <fullName evidence="2">Ethylene-responsive transcription factor ERF038</fullName>
    </submittedName>
</protein>
<reference evidence="3" key="2">
    <citation type="submission" date="2019-10" db="EMBL/GenBank/DDBJ databases">
        <title>A de novo genome assembly of a pear dwarfing rootstock.</title>
        <authorList>
            <person name="Wang F."/>
            <person name="Wang J."/>
            <person name="Li S."/>
            <person name="Zhang Y."/>
            <person name="Fang M."/>
            <person name="Ma L."/>
            <person name="Zhao Y."/>
            <person name="Jiang S."/>
        </authorList>
    </citation>
    <scope>NUCLEOTIDE SEQUENCE [LARGE SCALE GENOMIC DNA]</scope>
</reference>
<evidence type="ECO:0000313" key="3">
    <source>
        <dbReference type="Proteomes" id="UP000327157"/>
    </source>
</evidence>
<proteinExistence type="predicted"/>
<organism evidence="2 3">
    <name type="scientific">Pyrus ussuriensis x Pyrus communis</name>
    <dbReference type="NCBI Taxonomy" id="2448454"/>
    <lineage>
        <taxon>Eukaryota</taxon>
        <taxon>Viridiplantae</taxon>
        <taxon>Streptophyta</taxon>
        <taxon>Embryophyta</taxon>
        <taxon>Tracheophyta</taxon>
        <taxon>Spermatophyta</taxon>
        <taxon>Magnoliopsida</taxon>
        <taxon>eudicotyledons</taxon>
        <taxon>Gunneridae</taxon>
        <taxon>Pentapetalae</taxon>
        <taxon>rosids</taxon>
        <taxon>fabids</taxon>
        <taxon>Rosales</taxon>
        <taxon>Rosaceae</taxon>
        <taxon>Amygdaloideae</taxon>
        <taxon>Maleae</taxon>
        <taxon>Pyrus</taxon>
    </lineage>
</organism>
<sequence length="197" mass="22430">MKNCHARNKSLQLNERVHDSSSGDENNGVPSEENDHSRQPLLPINNNNRKRYKFKHPNKYCSVNEIMQRTCPPPPPQPLPPPPPPSSSFEWTNDDDNGVGLAKDTMRLKPSGTINAETFSFKWVKTDKRGRESRVRDRSPEISEPVVSQSAVGYKCGISLKKLLYERYKAEMASMEKERERSDATIPPQVNKPKETN</sequence>
<dbReference type="OrthoDB" id="10645261at2759"/>